<reference evidence="1 2" key="1">
    <citation type="submission" date="2020-02" db="EMBL/GenBank/DDBJ databases">
        <authorList>
            <person name="Ma Q."/>
            <person name="Huang Y."/>
            <person name="Song X."/>
            <person name="Pei D."/>
        </authorList>
    </citation>
    <scope>NUCLEOTIDE SEQUENCE [LARGE SCALE GENOMIC DNA]</scope>
    <source>
        <strain evidence="1">Sxm20200214</strain>
        <tissue evidence="1">Leaf</tissue>
    </source>
</reference>
<evidence type="ECO:0000313" key="2">
    <source>
        <dbReference type="Proteomes" id="UP000886595"/>
    </source>
</evidence>
<proteinExistence type="predicted"/>
<dbReference type="OrthoDB" id="10280283at2759"/>
<dbReference type="Proteomes" id="UP000886595">
    <property type="component" value="Unassembled WGS sequence"/>
</dbReference>
<sequence length="198" mass="22091">MIEPEPTEERMQKSETSHLVVPKHLRPPICAEAVGTNKRAKRIHDPVKIMVPCAITDVELPIQPDRSMQLGSYSGVFDDPLHAEASQRGLIFRIDVDTGPTDAIPNNISKPALIDTTNSSSIDTNRVSEHNEFETTYMREAVGTNKERRGYMICEDYGSCAITDVELPIQPDRSMQLGSYSGVFDDPLHAKLLERVDI</sequence>
<name>A0A8X8AUS9_BRACI</name>
<gene>
    <name evidence="1" type="ORF">Bca52824_023714</name>
</gene>
<evidence type="ECO:0000313" key="1">
    <source>
        <dbReference type="EMBL" id="KAG2312157.1"/>
    </source>
</evidence>
<protein>
    <submittedName>
        <fullName evidence="1">Uncharacterized protein</fullName>
    </submittedName>
</protein>
<accession>A0A8X8AUS9</accession>
<dbReference type="EMBL" id="JAAMPC010000005">
    <property type="protein sequence ID" value="KAG2312157.1"/>
    <property type="molecule type" value="Genomic_DNA"/>
</dbReference>
<organism evidence="1 2">
    <name type="scientific">Brassica carinata</name>
    <name type="common">Ethiopian mustard</name>
    <name type="synonym">Abyssinian cabbage</name>
    <dbReference type="NCBI Taxonomy" id="52824"/>
    <lineage>
        <taxon>Eukaryota</taxon>
        <taxon>Viridiplantae</taxon>
        <taxon>Streptophyta</taxon>
        <taxon>Embryophyta</taxon>
        <taxon>Tracheophyta</taxon>
        <taxon>Spermatophyta</taxon>
        <taxon>Magnoliopsida</taxon>
        <taxon>eudicotyledons</taxon>
        <taxon>Gunneridae</taxon>
        <taxon>Pentapetalae</taxon>
        <taxon>rosids</taxon>
        <taxon>malvids</taxon>
        <taxon>Brassicales</taxon>
        <taxon>Brassicaceae</taxon>
        <taxon>Brassiceae</taxon>
        <taxon>Brassica</taxon>
    </lineage>
</organism>
<keyword evidence="2" id="KW-1185">Reference proteome</keyword>
<dbReference type="AlphaFoldDB" id="A0A8X8AUS9"/>
<comment type="caution">
    <text evidence="1">The sequence shown here is derived from an EMBL/GenBank/DDBJ whole genome shotgun (WGS) entry which is preliminary data.</text>
</comment>